<accession>A0A6A6E435</accession>
<evidence type="ECO:0000313" key="3">
    <source>
        <dbReference type="EMBL" id="KAF2185278.1"/>
    </source>
</evidence>
<reference evidence="3" key="1">
    <citation type="journal article" date="2020" name="Stud. Mycol.">
        <title>101 Dothideomycetes genomes: a test case for predicting lifestyles and emergence of pathogens.</title>
        <authorList>
            <person name="Haridas S."/>
            <person name="Albert R."/>
            <person name="Binder M."/>
            <person name="Bloem J."/>
            <person name="Labutti K."/>
            <person name="Salamov A."/>
            <person name="Andreopoulos B."/>
            <person name="Baker S."/>
            <person name="Barry K."/>
            <person name="Bills G."/>
            <person name="Bluhm B."/>
            <person name="Cannon C."/>
            <person name="Castanera R."/>
            <person name="Culley D."/>
            <person name="Daum C."/>
            <person name="Ezra D."/>
            <person name="Gonzalez J."/>
            <person name="Henrissat B."/>
            <person name="Kuo A."/>
            <person name="Liang C."/>
            <person name="Lipzen A."/>
            <person name="Lutzoni F."/>
            <person name="Magnuson J."/>
            <person name="Mondo S."/>
            <person name="Nolan M."/>
            <person name="Ohm R."/>
            <person name="Pangilinan J."/>
            <person name="Park H.-J."/>
            <person name="Ramirez L."/>
            <person name="Alfaro M."/>
            <person name="Sun H."/>
            <person name="Tritt A."/>
            <person name="Yoshinaga Y."/>
            <person name="Zwiers L.-H."/>
            <person name="Turgeon B."/>
            <person name="Goodwin S."/>
            <person name="Spatafora J."/>
            <person name="Crous P."/>
            <person name="Grigoriev I."/>
        </authorList>
    </citation>
    <scope>NUCLEOTIDE SEQUENCE</scope>
    <source>
        <strain evidence="3">CBS 207.26</strain>
    </source>
</reference>
<dbReference type="AlphaFoldDB" id="A0A6A6E435"/>
<feature type="region of interest" description="Disordered" evidence="1">
    <location>
        <begin position="1"/>
        <end position="74"/>
    </location>
</feature>
<dbReference type="InterPro" id="IPR040976">
    <property type="entry name" value="Pkinase_fungal"/>
</dbReference>
<organism evidence="3 4">
    <name type="scientific">Zopfia rhizophila CBS 207.26</name>
    <dbReference type="NCBI Taxonomy" id="1314779"/>
    <lineage>
        <taxon>Eukaryota</taxon>
        <taxon>Fungi</taxon>
        <taxon>Dikarya</taxon>
        <taxon>Ascomycota</taxon>
        <taxon>Pezizomycotina</taxon>
        <taxon>Dothideomycetes</taxon>
        <taxon>Dothideomycetes incertae sedis</taxon>
        <taxon>Zopfiaceae</taxon>
        <taxon>Zopfia</taxon>
    </lineage>
</organism>
<gene>
    <name evidence="3" type="ORF">K469DRAFT_576641</name>
</gene>
<feature type="non-terminal residue" evidence="3">
    <location>
        <position position="1"/>
    </location>
</feature>
<dbReference type="Proteomes" id="UP000800200">
    <property type="component" value="Unassembled WGS sequence"/>
</dbReference>
<feature type="domain" description="Fungal-type protein kinase" evidence="2">
    <location>
        <begin position="2"/>
        <end position="144"/>
    </location>
</feature>
<proteinExistence type="predicted"/>
<dbReference type="EMBL" id="ML994634">
    <property type="protein sequence ID" value="KAF2185278.1"/>
    <property type="molecule type" value="Genomic_DNA"/>
</dbReference>
<evidence type="ECO:0000256" key="1">
    <source>
        <dbReference type="SAM" id="MobiDB-lite"/>
    </source>
</evidence>
<dbReference type="OrthoDB" id="3694016at2759"/>
<sequence>IRVGSQDDDIRRNVRQGLDITKTTNYKLESSMPPPSTAGCRISRKGRSSSAAGRKRSSSYTDAPLPPSKRTCSSSLIKGRRATANQVHHRVIVRDYRKAIYKASSRTSLLAALEGCIEGYDTKASMLQHDISPSNLMVNKEDDNPS</sequence>
<keyword evidence="4" id="KW-1185">Reference proteome</keyword>
<protein>
    <recommendedName>
        <fullName evidence="2">Fungal-type protein kinase domain-containing protein</fullName>
    </recommendedName>
</protein>
<feature type="compositionally biased region" description="Basic residues" evidence="1">
    <location>
        <begin position="42"/>
        <end position="57"/>
    </location>
</feature>
<name>A0A6A6E435_9PEZI</name>
<evidence type="ECO:0000313" key="4">
    <source>
        <dbReference type="Proteomes" id="UP000800200"/>
    </source>
</evidence>
<dbReference type="Pfam" id="PF17667">
    <property type="entry name" value="Pkinase_fungal"/>
    <property type="match status" value="1"/>
</dbReference>
<evidence type="ECO:0000259" key="2">
    <source>
        <dbReference type="Pfam" id="PF17667"/>
    </source>
</evidence>